<feature type="compositionally biased region" description="Basic and acidic residues" evidence="1">
    <location>
        <begin position="47"/>
        <end position="86"/>
    </location>
</feature>
<name>A0A8K1GSB2_9PASS</name>
<dbReference type="Proteomes" id="UP000796761">
    <property type="component" value="Unassembled WGS sequence"/>
</dbReference>
<evidence type="ECO:0000313" key="2">
    <source>
        <dbReference type="EMBL" id="TRZ24434.1"/>
    </source>
</evidence>
<evidence type="ECO:0000256" key="1">
    <source>
        <dbReference type="SAM" id="MobiDB-lite"/>
    </source>
</evidence>
<sequence length="86" mass="9983">MAGIRKRTFPSWIVVSGYMVNSGGGLLMAPISGAQQVLESVVVNGMGKERREEKRREEKRREEKRREEKRREEENKKLKPKNENIG</sequence>
<reference evidence="2" key="1">
    <citation type="submission" date="2019-04" db="EMBL/GenBank/DDBJ databases">
        <title>Genome assembly of Zosterops borbonicus 15179.</title>
        <authorList>
            <person name="Leroy T."/>
            <person name="Anselmetti Y."/>
            <person name="Tilak M.-K."/>
            <person name="Nabholz B."/>
        </authorList>
    </citation>
    <scope>NUCLEOTIDE SEQUENCE</scope>
    <source>
        <strain evidence="2">HGM_15179</strain>
        <tissue evidence="2">Muscle</tissue>
    </source>
</reference>
<evidence type="ECO:0000313" key="3">
    <source>
        <dbReference type="Proteomes" id="UP000796761"/>
    </source>
</evidence>
<proteinExistence type="predicted"/>
<comment type="caution">
    <text evidence="2">The sequence shown here is derived from an EMBL/GenBank/DDBJ whole genome shotgun (WGS) entry which is preliminary data.</text>
</comment>
<feature type="region of interest" description="Disordered" evidence="1">
    <location>
        <begin position="46"/>
        <end position="86"/>
    </location>
</feature>
<accession>A0A8K1GSB2</accession>
<dbReference type="AlphaFoldDB" id="A0A8K1GSB2"/>
<dbReference type="EMBL" id="SWJQ01000048">
    <property type="protein sequence ID" value="TRZ24434.1"/>
    <property type="molecule type" value="Genomic_DNA"/>
</dbReference>
<gene>
    <name evidence="2" type="ORF">HGM15179_002641</name>
</gene>
<organism evidence="2 3">
    <name type="scientific">Zosterops borbonicus</name>
    <dbReference type="NCBI Taxonomy" id="364589"/>
    <lineage>
        <taxon>Eukaryota</taxon>
        <taxon>Metazoa</taxon>
        <taxon>Chordata</taxon>
        <taxon>Craniata</taxon>
        <taxon>Vertebrata</taxon>
        <taxon>Euteleostomi</taxon>
        <taxon>Archelosauria</taxon>
        <taxon>Archosauria</taxon>
        <taxon>Dinosauria</taxon>
        <taxon>Saurischia</taxon>
        <taxon>Theropoda</taxon>
        <taxon>Coelurosauria</taxon>
        <taxon>Aves</taxon>
        <taxon>Neognathae</taxon>
        <taxon>Neoaves</taxon>
        <taxon>Telluraves</taxon>
        <taxon>Australaves</taxon>
        <taxon>Passeriformes</taxon>
        <taxon>Sylvioidea</taxon>
        <taxon>Zosteropidae</taxon>
        <taxon>Zosterops</taxon>
    </lineage>
</organism>
<keyword evidence="3" id="KW-1185">Reference proteome</keyword>
<protein>
    <submittedName>
        <fullName evidence="2">Uncharacterized protein</fullName>
    </submittedName>
</protein>